<accession>A0ABQ9DQE9</accession>
<dbReference type="PANTHER" id="PTHR32358:SF1">
    <property type="entry name" value="TRANSCRIPTIONAL AND IMMUNE RESPONSE REGULATOR"/>
    <property type="match status" value="1"/>
</dbReference>
<name>A0ABQ9DQE9_9PASS</name>
<evidence type="ECO:0000259" key="2">
    <source>
        <dbReference type="Pfam" id="PF15063"/>
    </source>
</evidence>
<feature type="compositionally biased region" description="Polar residues" evidence="1">
    <location>
        <begin position="72"/>
        <end position="83"/>
    </location>
</feature>
<organism evidence="3 4">
    <name type="scientific">Willisornis vidua</name>
    <name type="common">Xingu scale-backed antbird</name>
    <dbReference type="NCBI Taxonomy" id="1566151"/>
    <lineage>
        <taxon>Eukaryota</taxon>
        <taxon>Metazoa</taxon>
        <taxon>Chordata</taxon>
        <taxon>Craniata</taxon>
        <taxon>Vertebrata</taxon>
        <taxon>Euteleostomi</taxon>
        <taxon>Archelosauria</taxon>
        <taxon>Archosauria</taxon>
        <taxon>Dinosauria</taxon>
        <taxon>Saurischia</taxon>
        <taxon>Theropoda</taxon>
        <taxon>Coelurosauria</taxon>
        <taxon>Aves</taxon>
        <taxon>Neognathae</taxon>
        <taxon>Neoaves</taxon>
        <taxon>Telluraves</taxon>
        <taxon>Australaves</taxon>
        <taxon>Passeriformes</taxon>
        <taxon>Thamnophilidae</taxon>
        <taxon>Willisornis</taxon>
    </lineage>
</organism>
<proteinExistence type="predicted"/>
<dbReference type="Pfam" id="PF15063">
    <property type="entry name" value="TC1"/>
    <property type="match status" value="1"/>
</dbReference>
<evidence type="ECO:0000256" key="1">
    <source>
        <dbReference type="SAM" id="MobiDB-lite"/>
    </source>
</evidence>
<dbReference type="Proteomes" id="UP001145742">
    <property type="component" value="Unassembled WGS sequence"/>
</dbReference>
<sequence>MVGKLVSWWDVAAVGCKTVPRHAQPQRMSPKFQGCQKLTHMTKSESSQPKGLALAKGGEESTDSFGGEMKAKTSTSTPAMSTSLRVSPSVHGYRFDTALRKKAAANIFESINEESLQKLFRNSGDKKAEERAKIILATDQDVEEKTRALMALKQRRKDKLLQFLTFRKYFIKVH</sequence>
<keyword evidence="4" id="KW-1185">Reference proteome</keyword>
<protein>
    <submittedName>
        <fullName evidence="3">Protein C8orf4 like protein</fullName>
    </submittedName>
</protein>
<evidence type="ECO:0000313" key="4">
    <source>
        <dbReference type="Proteomes" id="UP001145742"/>
    </source>
</evidence>
<dbReference type="PANTHER" id="PTHR32358">
    <property type="entry name" value="TRANSCRIPTIONAL AND IMMUNE RESPONSE REGULATOR"/>
    <property type="match status" value="1"/>
</dbReference>
<dbReference type="InterPro" id="IPR020282">
    <property type="entry name" value="Avpi1/C8orf4_dom"/>
</dbReference>
<gene>
    <name evidence="3" type="ORF">WISP_34224</name>
</gene>
<dbReference type="EMBL" id="WHWB01032855">
    <property type="protein sequence ID" value="KAJ7423348.1"/>
    <property type="molecule type" value="Genomic_DNA"/>
</dbReference>
<dbReference type="InterPro" id="IPR039580">
    <property type="entry name" value="Tcim"/>
</dbReference>
<feature type="domain" description="Arginine vasopressin-induced protein 1/transcriptional and immune response regulator" evidence="2">
    <location>
        <begin position="79"/>
        <end position="153"/>
    </location>
</feature>
<evidence type="ECO:0000313" key="3">
    <source>
        <dbReference type="EMBL" id="KAJ7423348.1"/>
    </source>
</evidence>
<reference evidence="3" key="1">
    <citation type="submission" date="2019-10" db="EMBL/GenBank/DDBJ databases">
        <authorList>
            <person name="Soares A.E.R."/>
            <person name="Aleixo A."/>
            <person name="Schneider P."/>
            <person name="Miyaki C.Y."/>
            <person name="Schneider M.P."/>
            <person name="Mello C."/>
            <person name="Vasconcelos A.T.R."/>
        </authorList>
    </citation>
    <scope>NUCLEOTIDE SEQUENCE</scope>
    <source>
        <tissue evidence="3">Muscle</tissue>
    </source>
</reference>
<comment type="caution">
    <text evidence="3">The sequence shown here is derived from an EMBL/GenBank/DDBJ whole genome shotgun (WGS) entry which is preliminary data.</text>
</comment>
<feature type="region of interest" description="Disordered" evidence="1">
    <location>
        <begin position="41"/>
        <end position="83"/>
    </location>
</feature>